<dbReference type="InterPro" id="IPR017853">
    <property type="entry name" value="GH"/>
</dbReference>
<dbReference type="InterPro" id="IPR046265">
    <property type="entry name" value="DUF6298"/>
</dbReference>
<proteinExistence type="predicted"/>
<dbReference type="InterPro" id="IPR011050">
    <property type="entry name" value="Pectin_lyase_fold/virulence"/>
</dbReference>
<dbReference type="RefSeq" id="WP_407032440.1">
    <property type="nucleotide sequence ID" value="NZ_JAQGEF010000022.1"/>
</dbReference>
<evidence type="ECO:0000313" key="3">
    <source>
        <dbReference type="Proteomes" id="UP001210231"/>
    </source>
</evidence>
<dbReference type="Gene3D" id="2.160.20.10">
    <property type="entry name" value="Single-stranded right-handed beta-helix, Pectin lyase-like"/>
    <property type="match status" value="1"/>
</dbReference>
<accession>A0ABT4UMX9</accession>
<name>A0ABT4UMX9_9BACT</name>
<evidence type="ECO:0000313" key="2">
    <source>
        <dbReference type="EMBL" id="MDA3616110.1"/>
    </source>
</evidence>
<feature type="domain" description="DUF6298" evidence="1">
    <location>
        <begin position="469"/>
        <end position="954"/>
    </location>
</feature>
<sequence>MNILQRCLLTATLLYAGNITAQKKEPPKPPLTIDRSGQITYLPDSVGNTIPDYSFAGYKGGNEAIPKIPVALILQPQQGDNTAYIQAALDQVAKLPVKNGWRGAVLLKAGTYNVSGTLVLNAGGVVLRGEGVNKTRIIGTGFTRQNLVEIKGQSDFNKSDTIQITDKYVPVGSFSVTLANTAGLKVGSTVFIERLSNQAWLDSLDVVHFGGGLTSLGWKPNQRNVIWDRTITAIKGNTVTLDAPITTALDLKYGGTFLQAYTWNGRIENTGIENLTLESVYNTQNPKDEDHRWMAIVIDNASNSWVRQVNTKNFAGSAVAVWQGANKITIEDVKYLNPVSEIGGQRRSAFITEGGQVLFQRLYSQNAYHDFVTGYCTPGPTAFVQCQGDQAYSFSGGLDSWSSGVLYDNIRLDGSALSLGNRGQDGQGAGWTNANSTLWQISASLVELYRPPTAQNWAFGVWAQFKGNGSWWESNNSINPQSLYYTQLAARLGKDVLKRAHLLDLPSEASSSPKVEVALELTRQAFESVVEMKQWIDSAASFNPIDISANEAKAFIYKPVEKKSVKPVNSDILQNGWLVSGNQLMLGRVNDVPWWNGSSRRFAADKMKPHITRFVPGKTGLGYTDDIRTVVDDLKEKNGIGLKHNYALWYERRRDDHERVRRIDADVWPPFYELPFARSGQGEAWDRLSKYDLTKYNHFYWNRLKQYADLADENGMILIYEGYFQHNILEAGAHYADFPWRPANNINNTPFVEPVHYAGDKRIFYDAQFYDVSNPQYRALHEAYINQCLDNFKDNAGVVHTISAEYTGPFSFVKFWLETIDAWEKRNGRNVMVALSATKDVQDSALADATLAKIVDIINIEYWHYQADGKVYAPQGGLHLAPRQHARLLKPKSPDFNSVYKSVSEYKTKYPAKAVIYTGDKFPELGWAALMAGGSLSNVPAKVKPLIAAPVAAMKPLIIGNTYALKGDNGYLVYFSAADESVQIDLSAFAKQQLTAYWINERSGEFTTDKQLVKGGAILSFKPGSGDRKILLLLKK</sequence>
<organism evidence="2 3">
    <name type="scientific">Polluticaenibacter yanchengensis</name>
    <dbReference type="NCBI Taxonomy" id="3014562"/>
    <lineage>
        <taxon>Bacteria</taxon>
        <taxon>Pseudomonadati</taxon>
        <taxon>Bacteroidota</taxon>
        <taxon>Chitinophagia</taxon>
        <taxon>Chitinophagales</taxon>
        <taxon>Chitinophagaceae</taxon>
        <taxon>Polluticaenibacter</taxon>
    </lineage>
</organism>
<reference evidence="2 3" key="1">
    <citation type="submission" date="2022-12" db="EMBL/GenBank/DDBJ databases">
        <title>Chitinophagaceae gen. sp. nov., a new member of the family Chitinophagaceae, isolated from soil in a chemical factory.</title>
        <authorList>
            <person name="Ke Z."/>
        </authorList>
    </citation>
    <scope>NUCLEOTIDE SEQUENCE [LARGE SCALE GENOMIC DNA]</scope>
    <source>
        <strain evidence="2 3">LY-5</strain>
    </source>
</reference>
<dbReference type="SUPFAM" id="SSF51126">
    <property type="entry name" value="Pectin lyase-like"/>
    <property type="match status" value="1"/>
</dbReference>
<evidence type="ECO:0000259" key="1">
    <source>
        <dbReference type="Pfam" id="PF19815"/>
    </source>
</evidence>
<dbReference type="Pfam" id="PF19815">
    <property type="entry name" value="DUF6298"/>
    <property type="match status" value="1"/>
</dbReference>
<dbReference type="Proteomes" id="UP001210231">
    <property type="component" value="Unassembled WGS sequence"/>
</dbReference>
<dbReference type="SUPFAM" id="SSF51445">
    <property type="entry name" value="(Trans)glycosidases"/>
    <property type="match status" value="1"/>
</dbReference>
<protein>
    <submittedName>
        <fullName evidence="2">DUF6298 domain-containing protein</fullName>
    </submittedName>
</protein>
<keyword evidence="3" id="KW-1185">Reference proteome</keyword>
<comment type="caution">
    <text evidence="2">The sequence shown here is derived from an EMBL/GenBank/DDBJ whole genome shotgun (WGS) entry which is preliminary data.</text>
</comment>
<dbReference type="EMBL" id="JAQGEF010000022">
    <property type="protein sequence ID" value="MDA3616110.1"/>
    <property type="molecule type" value="Genomic_DNA"/>
</dbReference>
<dbReference type="InterPro" id="IPR012334">
    <property type="entry name" value="Pectin_lyas_fold"/>
</dbReference>
<gene>
    <name evidence="2" type="ORF">O3P16_14940</name>
</gene>